<name>A0A971S0K2_9BACT</name>
<evidence type="ECO:0000313" key="4">
    <source>
        <dbReference type="Proteomes" id="UP000777265"/>
    </source>
</evidence>
<dbReference type="InterPro" id="IPR002491">
    <property type="entry name" value="ABC_transptr_periplasmic_BD"/>
</dbReference>
<dbReference type="AlphaFoldDB" id="A0A971S0K2"/>
<protein>
    <submittedName>
        <fullName evidence="3">ABC transporter substrate-binding protein</fullName>
    </submittedName>
</protein>
<dbReference type="Gene3D" id="1.20.58.2180">
    <property type="match status" value="1"/>
</dbReference>
<dbReference type="SUPFAM" id="SSF53807">
    <property type="entry name" value="Helical backbone' metal receptor"/>
    <property type="match status" value="1"/>
</dbReference>
<evidence type="ECO:0000256" key="1">
    <source>
        <dbReference type="SAM" id="SignalP"/>
    </source>
</evidence>
<dbReference type="PANTHER" id="PTHR30535:SF34">
    <property type="entry name" value="MOLYBDATE-BINDING PROTEIN MOLA"/>
    <property type="match status" value="1"/>
</dbReference>
<gene>
    <name evidence="3" type="ORF">GXY80_01790</name>
</gene>
<dbReference type="Proteomes" id="UP000777265">
    <property type="component" value="Unassembled WGS sequence"/>
</dbReference>
<comment type="caution">
    <text evidence="3">The sequence shown here is derived from an EMBL/GenBank/DDBJ whole genome shotgun (WGS) entry which is preliminary data.</text>
</comment>
<dbReference type="PROSITE" id="PS50983">
    <property type="entry name" value="FE_B12_PBP"/>
    <property type="match status" value="1"/>
</dbReference>
<evidence type="ECO:0000313" key="3">
    <source>
        <dbReference type="EMBL" id="NLW34202.1"/>
    </source>
</evidence>
<feature type="chain" id="PRO_5037836339" evidence="1">
    <location>
        <begin position="26"/>
        <end position="349"/>
    </location>
</feature>
<dbReference type="InterPro" id="IPR050902">
    <property type="entry name" value="ABC_Transporter_SBP"/>
</dbReference>
<dbReference type="Pfam" id="PF01497">
    <property type="entry name" value="Peripla_BP_2"/>
    <property type="match status" value="1"/>
</dbReference>
<feature type="signal peptide" evidence="1">
    <location>
        <begin position="1"/>
        <end position="25"/>
    </location>
</feature>
<accession>A0A971S0K2</accession>
<organism evidence="3 4">
    <name type="scientific">Syntrophorhabdus aromaticivorans</name>
    <dbReference type="NCBI Taxonomy" id="328301"/>
    <lineage>
        <taxon>Bacteria</taxon>
        <taxon>Pseudomonadati</taxon>
        <taxon>Thermodesulfobacteriota</taxon>
        <taxon>Syntrophorhabdia</taxon>
        <taxon>Syntrophorhabdales</taxon>
        <taxon>Syntrophorhabdaceae</taxon>
        <taxon>Syntrophorhabdus</taxon>
    </lineage>
</organism>
<dbReference type="Gene3D" id="3.40.50.1980">
    <property type="entry name" value="Nitrogenase molybdenum iron protein domain"/>
    <property type="match status" value="2"/>
</dbReference>
<proteinExistence type="predicted"/>
<keyword evidence="1" id="KW-0732">Signal</keyword>
<feature type="domain" description="Fe/B12 periplasmic-binding" evidence="2">
    <location>
        <begin position="53"/>
        <end position="314"/>
    </location>
</feature>
<dbReference type="PANTHER" id="PTHR30535">
    <property type="entry name" value="VITAMIN B12-BINDING PROTEIN"/>
    <property type="match status" value="1"/>
</dbReference>
<reference evidence="3" key="1">
    <citation type="journal article" date="2020" name="Biotechnol. Biofuels">
        <title>New insights from the biogas microbiome by comprehensive genome-resolved metagenomics of nearly 1600 species originating from multiple anaerobic digesters.</title>
        <authorList>
            <person name="Campanaro S."/>
            <person name="Treu L."/>
            <person name="Rodriguez-R L.M."/>
            <person name="Kovalovszki A."/>
            <person name="Ziels R.M."/>
            <person name="Maus I."/>
            <person name="Zhu X."/>
            <person name="Kougias P.G."/>
            <person name="Basile A."/>
            <person name="Luo G."/>
            <person name="Schluter A."/>
            <person name="Konstantinidis K.T."/>
            <person name="Angelidaki I."/>
        </authorList>
    </citation>
    <scope>NUCLEOTIDE SEQUENCE</scope>
    <source>
        <strain evidence="3">AS06rmzACSIP_7</strain>
    </source>
</reference>
<dbReference type="EMBL" id="JAAYEE010000030">
    <property type="protein sequence ID" value="NLW34202.1"/>
    <property type="molecule type" value="Genomic_DNA"/>
</dbReference>
<sequence length="349" mass="39135">MRIRCFHTALSFLWIALILAGHSLAADPVSPYTRTVVDMSGKTVKIPQVINRIVITCQGGASHEISVLGCADKIVAQPAMRSFPQLLKIYPRFRNIPDAGSFDAVNVEHIMTLKPDIVVASVTSMQGNKKIESLGIPVVTVSTGRADVDRLLKEFAMMGKILGKEKRAEALVQCWTDYLSLMQKRISTVSGVRKKKVFYTSSGSGFTVERELGWGHHFITASGGINVSKDLKFGGEVTPEQLLIWNPDVVITRNNKITRLSNSAVRGSPRLKQLRAVKANTVYRCPTGAFWWDRPSPEAILGIMWLAKTLYPEAMREIDLKRETMSFYKIFYRYALTDIEYDTFFSEAY</sequence>
<reference evidence="3" key="2">
    <citation type="submission" date="2020-01" db="EMBL/GenBank/DDBJ databases">
        <authorList>
            <person name="Campanaro S."/>
        </authorList>
    </citation>
    <scope>NUCLEOTIDE SEQUENCE</scope>
    <source>
        <strain evidence="3">AS06rmzACSIP_7</strain>
    </source>
</reference>
<evidence type="ECO:0000259" key="2">
    <source>
        <dbReference type="PROSITE" id="PS50983"/>
    </source>
</evidence>